<dbReference type="PATRIC" id="fig|742726.3.peg.1012"/>
<feature type="active site" evidence="13">
    <location>
        <position position="284"/>
    </location>
</feature>
<comment type="subcellular location">
    <subcellularLocation>
        <location evidence="13">Cytoplasm</location>
    </subcellularLocation>
</comment>
<gene>
    <name evidence="13" type="primary">fabH</name>
    <name evidence="17" type="ORF">HMPREF9448_00946</name>
</gene>
<dbReference type="HAMAP" id="MF_01815">
    <property type="entry name" value="FabH"/>
    <property type="match status" value="1"/>
</dbReference>
<keyword evidence="5 13" id="KW-0444">Lipid biosynthesis</keyword>
<dbReference type="InterPro" id="IPR004655">
    <property type="entry name" value="FabH"/>
</dbReference>
<dbReference type="AlphaFoldDB" id="K0XMY9"/>
<evidence type="ECO:0000256" key="6">
    <source>
        <dbReference type="ARBA" id="ARBA00022679"/>
    </source>
</evidence>
<dbReference type="GO" id="GO:0006633">
    <property type="term" value="P:fatty acid biosynthetic process"/>
    <property type="evidence" value="ECO:0007669"/>
    <property type="project" value="UniProtKB-UniRule"/>
</dbReference>
<keyword evidence="10 13" id="KW-0511">Multifunctional enzyme</keyword>
<evidence type="ECO:0000256" key="13">
    <source>
        <dbReference type="HAMAP-Rule" id="MF_01815"/>
    </source>
</evidence>
<evidence type="ECO:0000256" key="12">
    <source>
        <dbReference type="ARBA" id="ARBA00051096"/>
    </source>
</evidence>
<comment type="subunit">
    <text evidence="13">Homodimer.</text>
</comment>
<proteinExistence type="inferred from homology"/>
<dbReference type="CDD" id="cd00830">
    <property type="entry name" value="KAS_III"/>
    <property type="match status" value="1"/>
</dbReference>
<dbReference type="UniPathway" id="UPA00094"/>
<dbReference type="NCBIfam" id="NF006829">
    <property type="entry name" value="PRK09352.1"/>
    <property type="match status" value="1"/>
</dbReference>
<feature type="transmembrane region" description="Helical" evidence="14">
    <location>
        <begin position="307"/>
        <end position="327"/>
    </location>
</feature>
<organism evidence="17 18">
    <name type="scientific">Barnesiella intestinihominis YIT 11860</name>
    <dbReference type="NCBI Taxonomy" id="742726"/>
    <lineage>
        <taxon>Bacteria</taxon>
        <taxon>Pseudomonadati</taxon>
        <taxon>Bacteroidota</taxon>
        <taxon>Bacteroidia</taxon>
        <taxon>Bacteroidales</taxon>
        <taxon>Barnesiellaceae</taxon>
        <taxon>Barnesiella</taxon>
    </lineage>
</organism>
<evidence type="ECO:0000256" key="8">
    <source>
        <dbReference type="ARBA" id="ARBA00023098"/>
    </source>
</evidence>
<keyword evidence="14" id="KW-1133">Transmembrane helix</keyword>
<evidence type="ECO:0000313" key="18">
    <source>
        <dbReference type="Proteomes" id="UP000006044"/>
    </source>
</evidence>
<comment type="caution">
    <text evidence="17">The sequence shown here is derived from an EMBL/GenBank/DDBJ whole genome shotgun (WGS) entry which is preliminary data.</text>
</comment>
<evidence type="ECO:0000259" key="16">
    <source>
        <dbReference type="Pfam" id="PF08545"/>
    </source>
</evidence>
<comment type="catalytic activity">
    <reaction evidence="12">
        <text>malonyl-[ACP] + acetyl-CoA + H(+) = 3-oxobutanoyl-[ACP] + CO2 + CoA</text>
        <dbReference type="Rhea" id="RHEA:12080"/>
        <dbReference type="Rhea" id="RHEA-COMP:9623"/>
        <dbReference type="Rhea" id="RHEA-COMP:9625"/>
        <dbReference type="ChEBI" id="CHEBI:15378"/>
        <dbReference type="ChEBI" id="CHEBI:16526"/>
        <dbReference type="ChEBI" id="CHEBI:57287"/>
        <dbReference type="ChEBI" id="CHEBI:57288"/>
        <dbReference type="ChEBI" id="CHEBI:78449"/>
        <dbReference type="ChEBI" id="CHEBI:78450"/>
        <dbReference type="EC" id="2.3.1.180"/>
    </reaction>
    <physiologicalReaction direction="left-to-right" evidence="12">
        <dbReference type="Rhea" id="RHEA:12081"/>
    </physiologicalReaction>
</comment>
<evidence type="ECO:0000256" key="14">
    <source>
        <dbReference type="SAM" id="Phobius"/>
    </source>
</evidence>
<keyword evidence="14" id="KW-0472">Membrane</keyword>
<dbReference type="Pfam" id="PF08541">
    <property type="entry name" value="ACP_syn_III_C"/>
    <property type="match status" value="1"/>
</dbReference>
<dbReference type="GO" id="GO:0005737">
    <property type="term" value="C:cytoplasm"/>
    <property type="evidence" value="ECO:0007669"/>
    <property type="project" value="UniProtKB-SubCell"/>
</dbReference>
<evidence type="ECO:0000256" key="11">
    <source>
        <dbReference type="ARBA" id="ARBA00023315"/>
    </source>
</evidence>
<dbReference type="GeneID" id="77848251"/>
<dbReference type="EC" id="2.3.1.180" evidence="3 13"/>
<dbReference type="OrthoDB" id="9815506at2"/>
<evidence type="ECO:0000256" key="2">
    <source>
        <dbReference type="ARBA" id="ARBA00008642"/>
    </source>
</evidence>
<keyword evidence="6 13" id="KW-0808">Transferase</keyword>
<feature type="domain" description="Beta-ketoacyl-[acyl-carrier-protein] synthase III N-terminal" evidence="16">
    <location>
        <begin position="108"/>
        <end position="186"/>
    </location>
</feature>
<dbReference type="Pfam" id="PF08545">
    <property type="entry name" value="ACP_syn_III"/>
    <property type="match status" value="1"/>
</dbReference>
<evidence type="ECO:0000256" key="10">
    <source>
        <dbReference type="ARBA" id="ARBA00023268"/>
    </source>
</evidence>
<protein>
    <recommendedName>
        <fullName evidence="3 13">Beta-ketoacyl-[acyl-carrier-protein] synthase III</fullName>
        <shortName evidence="13">Beta-ketoacyl-ACP synthase III</shortName>
        <shortName evidence="13">KAS III</shortName>
        <ecNumber evidence="3 13">2.3.1.180</ecNumber>
    </recommendedName>
    <alternativeName>
        <fullName evidence="13">3-oxoacyl-[acyl-carrier-protein] synthase 3</fullName>
    </alternativeName>
    <alternativeName>
        <fullName evidence="13">3-oxoacyl-[acyl-carrier-protein] synthase III</fullName>
    </alternativeName>
</protein>
<sequence>MQNAKITGIASYVPDYVLTNDELSHMVDTNDEWITTRVGIKERRILKGEGTGSSDLGVKAVAELLKKTGVKPSEVDLLICATSNPDYRFPSTASIVLEKLGIKTAYGYDIQAACAGFIVALQAGTAYIKSGLYKHVVVLAAEKMSSMVNYKDRSTCPLFGDAAACVMLEPTDEEVGVRDAVLHTDGMGLPHLLMKAGGAVHPTSHETVDHDEHFVYQEGRAVYKHAVTDMLTSSESVMARNGLSVDTIDYFIPHQANLRIIEAIADRIKLPEEKLLVNIQKYGNTSASSIPLCMAEFEHKFKKGDKLVLTAFGAGFTWGALYLIWGYDAK</sequence>
<comment type="pathway">
    <text evidence="1 13">Lipid metabolism; fatty acid biosynthesis.</text>
</comment>
<dbReference type="FunFam" id="3.40.47.10:FF:000004">
    <property type="entry name" value="3-oxoacyl-[acyl-carrier-protein] synthase 3"/>
    <property type="match status" value="1"/>
</dbReference>
<dbReference type="HOGENOM" id="CLU_039592_3_1_10"/>
<reference evidence="17 18" key="1">
    <citation type="submission" date="2012-08" db="EMBL/GenBank/DDBJ databases">
        <title>The Genome Sequence of Barnesiella intestinihominis YIT 11860.</title>
        <authorList>
            <consortium name="The Broad Institute Genome Sequencing Platform"/>
            <person name="Earl A."/>
            <person name="Ward D."/>
            <person name="Feldgarden M."/>
            <person name="Gevers D."/>
            <person name="Morotomi M."/>
            <person name="Walker B."/>
            <person name="Young S.K."/>
            <person name="Zeng Q."/>
            <person name="Gargeya S."/>
            <person name="Fitzgerald M."/>
            <person name="Haas B."/>
            <person name="Abouelleil A."/>
            <person name="Alvarado L."/>
            <person name="Arachchi H.M."/>
            <person name="Berlin A.M."/>
            <person name="Chapman S.B."/>
            <person name="Goldberg J."/>
            <person name="Griggs A."/>
            <person name="Gujja S."/>
            <person name="Hansen M."/>
            <person name="Howarth C."/>
            <person name="Imamovic A."/>
            <person name="Larimer J."/>
            <person name="McCowen C."/>
            <person name="Montmayeur A."/>
            <person name="Murphy C."/>
            <person name="Neiman D."/>
            <person name="Pearson M."/>
            <person name="Priest M."/>
            <person name="Roberts A."/>
            <person name="Saif S."/>
            <person name="Shea T."/>
            <person name="Sisk P."/>
            <person name="Sykes S."/>
            <person name="Wortman J."/>
            <person name="Nusbaum C."/>
            <person name="Birren B."/>
        </authorList>
    </citation>
    <scope>NUCLEOTIDE SEQUENCE [LARGE SCALE GENOMIC DNA]</scope>
    <source>
        <strain evidence="17 18">YIT 11860</strain>
    </source>
</reference>
<evidence type="ECO:0000256" key="1">
    <source>
        <dbReference type="ARBA" id="ARBA00005194"/>
    </source>
</evidence>
<dbReference type="RefSeq" id="WP_008861439.1">
    <property type="nucleotide sequence ID" value="NZ_JH815203.1"/>
</dbReference>
<evidence type="ECO:0000256" key="4">
    <source>
        <dbReference type="ARBA" id="ARBA00022490"/>
    </source>
</evidence>
<keyword evidence="8 13" id="KW-0443">Lipid metabolism</keyword>
<evidence type="ECO:0000259" key="15">
    <source>
        <dbReference type="Pfam" id="PF08541"/>
    </source>
</evidence>
<dbReference type="GO" id="GO:0004315">
    <property type="term" value="F:3-oxoacyl-[acyl-carrier-protein] synthase activity"/>
    <property type="evidence" value="ECO:0007669"/>
    <property type="project" value="InterPro"/>
</dbReference>
<keyword evidence="14" id="KW-0812">Transmembrane</keyword>
<dbReference type="STRING" id="742726.HMPREF9448_00946"/>
<evidence type="ECO:0000256" key="9">
    <source>
        <dbReference type="ARBA" id="ARBA00023160"/>
    </source>
</evidence>
<feature type="domain" description="Beta-ketoacyl-[acyl-carrier-protein] synthase III C-terminal" evidence="15">
    <location>
        <begin position="238"/>
        <end position="325"/>
    </location>
</feature>
<dbReference type="PANTHER" id="PTHR34069:SF2">
    <property type="entry name" value="BETA-KETOACYL-[ACYL-CARRIER-PROTEIN] SYNTHASE III"/>
    <property type="match status" value="1"/>
</dbReference>
<keyword evidence="11 13" id="KW-0012">Acyltransferase</keyword>
<keyword evidence="7 13" id="KW-0276">Fatty acid metabolism</keyword>
<comment type="function">
    <text evidence="13">Catalyzes the condensation reaction of fatty acid synthesis by the addition to an acyl acceptor of two carbons from malonyl-ACP. Catalyzes the first condensation reaction which initiates fatty acid synthesis and may therefore play a role in governing the total rate of fatty acid production. Possesses both acetoacetyl-ACP synthase and acetyl transacylase activities. Its substrate specificity determines the biosynthesis of branched-chain and/or straight-chain of fatty acids.</text>
</comment>
<dbReference type="GO" id="GO:0033818">
    <property type="term" value="F:beta-ketoacyl-acyl-carrier-protein synthase III activity"/>
    <property type="evidence" value="ECO:0007669"/>
    <property type="project" value="UniProtKB-UniRule"/>
</dbReference>
<dbReference type="GO" id="GO:0044550">
    <property type="term" value="P:secondary metabolite biosynthetic process"/>
    <property type="evidence" value="ECO:0007669"/>
    <property type="project" value="TreeGrafter"/>
</dbReference>
<feature type="active site" evidence="13">
    <location>
        <position position="114"/>
    </location>
</feature>
<evidence type="ECO:0000256" key="7">
    <source>
        <dbReference type="ARBA" id="ARBA00022832"/>
    </source>
</evidence>
<comment type="domain">
    <text evidence="13">The last Arg residue of the ACP-binding site is essential for the weak association between ACP/AcpP and FabH.</text>
</comment>
<dbReference type="SUPFAM" id="SSF53901">
    <property type="entry name" value="Thiolase-like"/>
    <property type="match status" value="1"/>
</dbReference>
<dbReference type="NCBIfam" id="TIGR00747">
    <property type="entry name" value="fabH"/>
    <property type="match status" value="1"/>
</dbReference>
<feature type="region of interest" description="ACP-binding" evidence="13">
    <location>
        <begin position="255"/>
        <end position="259"/>
    </location>
</feature>
<dbReference type="InterPro" id="IPR013751">
    <property type="entry name" value="ACP_syn_III_N"/>
</dbReference>
<dbReference type="PANTHER" id="PTHR34069">
    <property type="entry name" value="3-OXOACYL-[ACYL-CARRIER-PROTEIN] SYNTHASE 3"/>
    <property type="match status" value="1"/>
</dbReference>
<dbReference type="EMBL" id="ADLE01000007">
    <property type="protein sequence ID" value="EJZ65215.1"/>
    <property type="molecule type" value="Genomic_DNA"/>
</dbReference>
<dbReference type="Gene3D" id="3.40.47.10">
    <property type="match status" value="1"/>
</dbReference>
<dbReference type="InterPro" id="IPR016039">
    <property type="entry name" value="Thiolase-like"/>
</dbReference>
<dbReference type="eggNOG" id="COG0332">
    <property type="taxonomic scope" value="Bacteria"/>
</dbReference>
<name>K0XMY9_9BACT</name>
<dbReference type="InterPro" id="IPR013747">
    <property type="entry name" value="ACP_syn_III_C"/>
</dbReference>
<keyword evidence="9 13" id="KW-0275">Fatty acid biosynthesis</keyword>
<evidence type="ECO:0000256" key="5">
    <source>
        <dbReference type="ARBA" id="ARBA00022516"/>
    </source>
</evidence>
<evidence type="ECO:0000313" key="17">
    <source>
        <dbReference type="EMBL" id="EJZ65215.1"/>
    </source>
</evidence>
<accession>K0XMY9</accession>
<keyword evidence="4 13" id="KW-0963">Cytoplasm</keyword>
<comment type="similarity">
    <text evidence="2 13">Belongs to the thiolase-like superfamily. FabH family.</text>
</comment>
<keyword evidence="18" id="KW-1185">Reference proteome</keyword>
<feature type="active site" evidence="13">
    <location>
        <position position="254"/>
    </location>
</feature>
<dbReference type="Proteomes" id="UP000006044">
    <property type="component" value="Unassembled WGS sequence"/>
</dbReference>
<evidence type="ECO:0000256" key="3">
    <source>
        <dbReference type="ARBA" id="ARBA00012333"/>
    </source>
</evidence>